<comment type="caution">
    <text evidence="2">The sequence shown here is derived from an EMBL/GenBank/DDBJ whole genome shotgun (WGS) entry which is preliminary data.</text>
</comment>
<gene>
    <name evidence="2" type="ORF">DWX92_09170</name>
</gene>
<evidence type="ECO:0000313" key="2">
    <source>
        <dbReference type="EMBL" id="RGS45063.1"/>
    </source>
</evidence>
<dbReference type="InterPro" id="IPR013670">
    <property type="entry name" value="EcoEI_R_C_dom"/>
</dbReference>
<organism evidence="2 3">
    <name type="scientific">Holdemanella biformis</name>
    <dbReference type="NCBI Taxonomy" id="1735"/>
    <lineage>
        <taxon>Bacteria</taxon>
        <taxon>Bacillati</taxon>
        <taxon>Bacillota</taxon>
        <taxon>Erysipelotrichia</taxon>
        <taxon>Erysipelotrichales</taxon>
        <taxon>Erysipelotrichaceae</taxon>
        <taxon>Holdemanella</taxon>
    </lineage>
</organism>
<dbReference type="GO" id="GO:0004519">
    <property type="term" value="F:endonuclease activity"/>
    <property type="evidence" value="ECO:0007669"/>
    <property type="project" value="UniProtKB-KW"/>
</dbReference>
<dbReference type="Proteomes" id="UP000285274">
    <property type="component" value="Unassembled WGS sequence"/>
</dbReference>
<dbReference type="EMBL" id="QRVM01000046">
    <property type="protein sequence ID" value="RGS45063.1"/>
    <property type="molecule type" value="Genomic_DNA"/>
</dbReference>
<keyword evidence="2" id="KW-0540">Nuclease</keyword>
<proteinExistence type="predicted"/>
<dbReference type="Pfam" id="PF08463">
    <property type="entry name" value="EcoEI_R_C"/>
    <property type="match status" value="1"/>
</dbReference>
<reference evidence="2 3" key="1">
    <citation type="submission" date="2018-08" db="EMBL/GenBank/DDBJ databases">
        <title>A genome reference for cultivated species of the human gut microbiota.</title>
        <authorList>
            <person name="Zou Y."/>
            <person name="Xue W."/>
            <person name="Luo G."/>
        </authorList>
    </citation>
    <scope>NUCLEOTIDE SEQUENCE [LARGE SCALE GENOMIC DNA]</scope>
    <source>
        <strain evidence="2 3">AF22-10AC</strain>
    </source>
</reference>
<sequence length="163" mass="18956">SELENDDLKNYKSKIEYYIRQHQKDNPVILKIKENKPLSSTDLVSLENILWKELGSKKDYYSEVGEKPICEFVREIVGLDMNAAKDAFSKYLDERNLNSEQIYFVNQIVEYIVRNGLMKDMSVLQQSPFTDKGSVADLFGNDIQTWMEIKSVIDNINNNANYN</sequence>
<keyword evidence="2" id="KW-0255">Endonuclease</keyword>
<evidence type="ECO:0000313" key="3">
    <source>
        <dbReference type="Proteomes" id="UP000285274"/>
    </source>
</evidence>
<dbReference type="GO" id="GO:0006304">
    <property type="term" value="P:DNA modification"/>
    <property type="evidence" value="ECO:0007669"/>
    <property type="project" value="InterPro"/>
</dbReference>
<keyword evidence="2" id="KW-0378">Hydrolase</keyword>
<feature type="non-terminal residue" evidence="2">
    <location>
        <position position="1"/>
    </location>
</feature>
<dbReference type="GO" id="GO:0003677">
    <property type="term" value="F:DNA binding"/>
    <property type="evidence" value="ECO:0007669"/>
    <property type="project" value="InterPro"/>
</dbReference>
<feature type="domain" description="EcoEI R protein C-terminal" evidence="1">
    <location>
        <begin position="10"/>
        <end position="147"/>
    </location>
</feature>
<evidence type="ECO:0000259" key="1">
    <source>
        <dbReference type="Pfam" id="PF08463"/>
    </source>
</evidence>
<name>A0A412IYG4_9FIRM</name>
<protein>
    <submittedName>
        <fullName evidence="2">Restriction endonuclease subunit R</fullName>
    </submittedName>
</protein>
<accession>A0A412IYG4</accession>
<dbReference type="AlphaFoldDB" id="A0A412IYG4"/>
<dbReference type="RefSeq" id="WP_310591484.1">
    <property type="nucleotide sequence ID" value="NZ_QRVM01000046.1"/>
</dbReference>